<dbReference type="AlphaFoldDB" id="A0A2T1C5P8"/>
<dbReference type="InterPro" id="IPR001763">
    <property type="entry name" value="Rhodanese-like_dom"/>
</dbReference>
<feature type="domain" description="Rhodanese" evidence="1">
    <location>
        <begin position="30"/>
        <end position="127"/>
    </location>
</feature>
<gene>
    <name evidence="2" type="ORF">C7B64_07645</name>
</gene>
<protein>
    <submittedName>
        <fullName evidence="2">Rhodanese</fullName>
    </submittedName>
</protein>
<dbReference type="PROSITE" id="PS50206">
    <property type="entry name" value="RHODANESE_3"/>
    <property type="match status" value="1"/>
</dbReference>
<dbReference type="RefSeq" id="WP_106288048.1">
    <property type="nucleotide sequence ID" value="NZ_CAWNTC010000249.1"/>
</dbReference>
<organism evidence="2 3">
    <name type="scientific">Merismopedia glauca CCAP 1448/3</name>
    <dbReference type="NCBI Taxonomy" id="1296344"/>
    <lineage>
        <taxon>Bacteria</taxon>
        <taxon>Bacillati</taxon>
        <taxon>Cyanobacteriota</taxon>
        <taxon>Cyanophyceae</taxon>
        <taxon>Synechococcales</taxon>
        <taxon>Merismopediaceae</taxon>
        <taxon>Merismopedia</taxon>
    </lineage>
</organism>
<dbReference type="OrthoDB" id="9792975at2"/>
<keyword evidence="3" id="KW-1185">Reference proteome</keyword>
<dbReference type="Gene3D" id="3.40.250.10">
    <property type="entry name" value="Rhodanese-like domain"/>
    <property type="match status" value="1"/>
</dbReference>
<evidence type="ECO:0000259" key="1">
    <source>
        <dbReference type="PROSITE" id="PS50206"/>
    </source>
</evidence>
<dbReference type="EMBL" id="PVWJ01000028">
    <property type="protein sequence ID" value="PSB03605.1"/>
    <property type="molecule type" value="Genomic_DNA"/>
</dbReference>
<accession>A0A2T1C5P8</accession>
<proteinExistence type="predicted"/>
<dbReference type="Proteomes" id="UP000238762">
    <property type="component" value="Unassembled WGS sequence"/>
</dbReference>
<dbReference type="SMART" id="SM00450">
    <property type="entry name" value="RHOD"/>
    <property type="match status" value="1"/>
</dbReference>
<evidence type="ECO:0000313" key="2">
    <source>
        <dbReference type="EMBL" id="PSB03605.1"/>
    </source>
</evidence>
<dbReference type="PANTHER" id="PTHR45431">
    <property type="entry name" value="RHODANESE-LIKE DOMAIN-CONTAINING PROTEIN 15, CHLOROPLASTIC"/>
    <property type="match status" value="1"/>
</dbReference>
<dbReference type="PANTHER" id="PTHR45431:SF3">
    <property type="entry name" value="RHODANESE-LIKE DOMAIN-CONTAINING PROTEIN 15, CHLOROPLASTIC"/>
    <property type="match status" value="1"/>
</dbReference>
<dbReference type="Pfam" id="PF00581">
    <property type="entry name" value="Rhodanese"/>
    <property type="match status" value="1"/>
</dbReference>
<evidence type="ECO:0000313" key="3">
    <source>
        <dbReference type="Proteomes" id="UP000238762"/>
    </source>
</evidence>
<reference evidence="2 3" key="1">
    <citation type="submission" date="2018-02" db="EMBL/GenBank/DDBJ databases">
        <authorList>
            <person name="Cohen D.B."/>
            <person name="Kent A.D."/>
        </authorList>
    </citation>
    <scope>NUCLEOTIDE SEQUENCE [LARGE SCALE GENOMIC DNA]</scope>
    <source>
        <strain evidence="2 3">CCAP 1448/3</strain>
    </source>
</reference>
<dbReference type="InterPro" id="IPR052367">
    <property type="entry name" value="Thiosulfate_ST/Rhodanese-like"/>
</dbReference>
<sequence length="128" mass="14072">MEILTSKQMVALAKQDIQEVDVNKANEMIKDSKTLIVDVREPGEFAEGHIAGAVNVPRGVLEFKLDPENSKELEHLQKKDLPMLVYCRSGSRSALAVQSIQKLGYSLAVSMIGGMEQWSKDGLPATCK</sequence>
<reference evidence="2 3" key="2">
    <citation type="submission" date="2018-03" db="EMBL/GenBank/DDBJ databases">
        <title>The ancient ancestry and fast evolution of plastids.</title>
        <authorList>
            <person name="Moore K.R."/>
            <person name="Magnabosco C."/>
            <person name="Momper L."/>
            <person name="Gold D.A."/>
            <person name="Bosak T."/>
            <person name="Fournier G.P."/>
        </authorList>
    </citation>
    <scope>NUCLEOTIDE SEQUENCE [LARGE SCALE GENOMIC DNA]</scope>
    <source>
        <strain evidence="2 3">CCAP 1448/3</strain>
    </source>
</reference>
<dbReference type="InterPro" id="IPR036873">
    <property type="entry name" value="Rhodanese-like_dom_sf"/>
</dbReference>
<name>A0A2T1C5P8_9CYAN</name>
<dbReference type="SUPFAM" id="SSF52821">
    <property type="entry name" value="Rhodanese/Cell cycle control phosphatase"/>
    <property type="match status" value="1"/>
</dbReference>
<comment type="caution">
    <text evidence="2">The sequence shown here is derived from an EMBL/GenBank/DDBJ whole genome shotgun (WGS) entry which is preliminary data.</text>
</comment>